<protein>
    <recommendedName>
        <fullName evidence="5">AMP-dependent synthetase/ligase domain-containing protein</fullName>
    </recommendedName>
</protein>
<dbReference type="SUPFAM" id="SSF56801">
    <property type="entry name" value="Acetyl-CoA synthetase-like"/>
    <property type="match status" value="1"/>
</dbReference>
<dbReference type="InterPro" id="IPR042099">
    <property type="entry name" value="ANL_N_sf"/>
</dbReference>
<dbReference type="PROSITE" id="PS00455">
    <property type="entry name" value="AMP_BINDING"/>
    <property type="match status" value="1"/>
</dbReference>
<dbReference type="Pfam" id="PF13193">
    <property type="entry name" value="AMP-binding_C"/>
    <property type="match status" value="1"/>
</dbReference>
<dbReference type="Proteomes" id="UP000214365">
    <property type="component" value="Unassembled WGS sequence"/>
</dbReference>
<organism evidence="3 4">
    <name type="scientific">Talaromyces atroroseus</name>
    <dbReference type="NCBI Taxonomy" id="1441469"/>
    <lineage>
        <taxon>Eukaryota</taxon>
        <taxon>Fungi</taxon>
        <taxon>Dikarya</taxon>
        <taxon>Ascomycota</taxon>
        <taxon>Pezizomycotina</taxon>
        <taxon>Eurotiomycetes</taxon>
        <taxon>Eurotiomycetidae</taxon>
        <taxon>Eurotiales</taxon>
        <taxon>Trichocomaceae</taxon>
        <taxon>Talaromyces</taxon>
        <taxon>Talaromyces sect. Trachyspermi</taxon>
    </lineage>
</organism>
<dbReference type="InterPro" id="IPR020845">
    <property type="entry name" value="AMP-binding_CS"/>
</dbReference>
<keyword evidence="4" id="KW-1185">Reference proteome</keyword>
<feature type="domain" description="AMP-dependent synthetase/ligase" evidence="1">
    <location>
        <begin position="41"/>
        <end position="418"/>
    </location>
</feature>
<evidence type="ECO:0000259" key="2">
    <source>
        <dbReference type="Pfam" id="PF13193"/>
    </source>
</evidence>
<evidence type="ECO:0000313" key="4">
    <source>
        <dbReference type="Proteomes" id="UP000214365"/>
    </source>
</evidence>
<accession>A0A225AG17</accession>
<feature type="domain" description="AMP-binding enzyme C-terminal" evidence="2">
    <location>
        <begin position="480"/>
        <end position="567"/>
    </location>
</feature>
<reference evidence="3 4" key="1">
    <citation type="submission" date="2015-06" db="EMBL/GenBank/DDBJ databases">
        <title>Talaromyces atroroseus IBT 11181 draft genome.</title>
        <authorList>
            <person name="Rasmussen K.B."/>
            <person name="Rasmussen S."/>
            <person name="Petersen B."/>
            <person name="Sicheritz-Ponten T."/>
            <person name="Mortensen U.H."/>
            <person name="Thrane U."/>
        </authorList>
    </citation>
    <scope>NUCLEOTIDE SEQUENCE [LARGE SCALE GENOMIC DNA]</scope>
    <source>
        <strain evidence="3 4">IBT 11181</strain>
    </source>
</reference>
<dbReference type="AlphaFoldDB" id="A0A225AG17"/>
<dbReference type="GeneID" id="31007133"/>
<gene>
    <name evidence="3" type="ORF">UA08_07377</name>
</gene>
<comment type="caution">
    <text evidence="3">The sequence shown here is derived from an EMBL/GenBank/DDBJ whole genome shotgun (WGS) entry which is preliminary data.</text>
</comment>
<dbReference type="GO" id="GO:0016405">
    <property type="term" value="F:CoA-ligase activity"/>
    <property type="evidence" value="ECO:0007669"/>
    <property type="project" value="TreeGrafter"/>
</dbReference>
<dbReference type="EMBL" id="LFMY01000012">
    <property type="protein sequence ID" value="OKL57044.1"/>
    <property type="molecule type" value="Genomic_DNA"/>
</dbReference>
<dbReference type="STRING" id="1441469.A0A225AG17"/>
<dbReference type="PANTHER" id="PTHR24096">
    <property type="entry name" value="LONG-CHAIN-FATTY-ACID--COA LIGASE"/>
    <property type="match status" value="1"/>
</dbReference>
<dbReference type="RefSeq" id="XP_020117165.1">
    <property type="nucleotide sequence ID" value="XM_020262660.1"/>
</dbReference>
<evidence type="ECO:0000259" key="1">
    <source>
        <dbReference type="Pfam" id="PF00501"/>
    </source>
</evidence>
<dbReference type="InterPro" id="IPR000873">
    <property type="entry name" value="AMP-dep_synth/lig_dom"/>
</dbReference>
<evidence type="ECO:0008006" key="5">
    <source>
        <dbReference type="Google" id="ProtNLM"/>
    </source>
</evidence>
<dbReference type="Gene3D" id="3.30.300.30">
    <property type="match status" value="1"/>
</dbReference>
<dbReference type="InterPro" id="IPR025110">
    <property type="entry name" value="AMP-bd_C"/>
</dbReference>
<dbReference type="Pfam" id="PF00501">
    <property type="entry name" value="AMP-binding"/>
    <property type="match status" value="1"/>
</dbReference>
<evidence type="ECO:0000313" key="3">
    <source>
        <dbReference type="EMBL" id="OKL57044.1"/>
    </source>
</evidence>
<dbReference type="PANTHER" id="PTHR24096:SF422">
    <property type="entry name" value="BCDNA.GH02901"/>
    <property type="match status" value="1"/>
</dbReference>
<dbReference type="Gene3D" id="3.40.50.12780">
    <property type="entry name" value="N-terminal domain of ligase-like"/>
    <property type="match status" value="1"/>
</dbReference>
<dbReference type="InterPro" id="IPR045851">
    <property type="entry name" value="AMP-bd_C_sf"/>
</dbReference>
<sequence>MPFTPPTWASGFDVDEIPDSIPICEFIFNEKYGRFKRKDSKAPFVCGVSGRQYSVSEVAQRVDWLARSLSQQLGWKPNSGSPWTKVITIYALNTIDSLPLSWAVHRLSGISSPANSAYSVSELAHQLKSSGSKALFTCWSLLEAAIAAARDVGIDEHHIYILQTPDEALTGRSVSGNFKTVDELISQGQGLSQLDNLVWERGQGARQCAFLNFSSGTTGLPKGVVVSHKNVIANILQLTAFEKPSRTPDQQDVVLGLLPQSHIYGLIVVCHTSIYRGESVIVMPKFDLMLLARAIQQFRINVLFVVPPLVISILNNQSLLARFDLSSVREIFTGAALLDAGLCRKLLLQYPSWKIRQAYGLTESATVISATPPNDIMLGSAGNLISGVEARLVSLTTGAEVTKYETPGELFVRSPSVTYLGYLNNAKATKETFGASPDDWLRTGDEAMFVLGQSGHAHLVIVDRIKELIKVKGHQVPPAELEACLLTHSQVADAAVIPVPDSKAGEVPKAFVVLKRGHGEQKLLSQEEKERMKRYLQEHIRKEKARYKWLKGGVEFVKVIPKSPSGKILRRILRDRERERRKDRVAKL</sequence>
<name>A0A225AG17_TALAT</name>
<proteinExistence type="predicted"/>
<dbReference type="OrthoDB" id="6509636at2759"/>